<dbReference type="FunCoup" id="W5NHV0">
    <property type="interactions" value="186"/>
</dbReference>
<evidence type="ECO:0000256" key="21">
    <source>
        <dbReference type="ARBA" id="ARBA00030364"/>
    </source>
</evidence>
<evidence type="ECO:0000256" key="13">
    <source>
        <dbReference type="ARBA" id="ARBA00022889"/>
    </source>
</evidence>
<evidence type="ECO:0000256" key="12">
    <source>
        <dbReference type="ARBA" id="ARBA00022729"/>
    </source>
</evidence>
<keyword evidence="12 26" id="KW-0732">Signal</keyword>
<dbReference type="HOGENOM" id="CLU_091730_0_0_1"/>
<protein>
    <recommendedName>
        <fullName evidence="7">Kit ligand</fullName>
    </recommendedName>
    <alternativeName>
        <fullName evidence="21">Mast cell growth factor</fullName>
    </alternativeName>
    <alternativeName>
        <fullName evidence="23">Stem cell factor</fullName>
    </alternativeName>
    <alternativeName>
        <fullName evidence="22">c-Kit ligand</fullName>
    </alternativeName>
</protein>
<dbReference type="GO" id="GO:0008284">
    <property type="term" value="P:positive regulation of cell population proliferation"/>
    <property type="evidence" value="ECO:0000318"/>
    <property type="project" value="GO_Central"/>
</dbReference>
<dbReference type="GO" id="GO:0005856">
    <property type="term" value="C:cytoskeleton"/>
    <property type="evidence" value="ECO:0007669"/>
    <property type="project" value="UniProtKB-SubCell"/>
</dbReference>
<evidence type="ECO:0000313" key="28">
    <source>
        <dbReference type="Proteomes" id="UP000018468"/>
    </source>
</evidence>
<feature type="chain" id="PRO_5004867793" description="Kit ligand" evidence="26">
    <location>
        <begin position="28"/>
        <end position="274"/>
    </location>
</feature>
<evidence type="ECO:0000256" key="10">
    <source>
        <dbReference type="ARBA" id="ARBA00022525"/>
    </source>
</evidence>
<dbReference type="GO" id="GO:0008083">
    <property type="term" value="F:growth factor activity"/>
    <property type="evidence" value="ECO:0007669"/>
    <property type="project" value="UniProtKB-KW"/>
</dbReference>
<reference evidence="28" key="1">
    <citation type="submission" date="2011-12" db="EMBL/GenBank/DDBJ databases">
        <title>The Draft Genome of Lepisosteus oculatus.</title>
        <authorList>
            <consortium name="The Broad Institute Genome Assembly &amp; Analysis Group"/>
            <consortium name="Computational R&amp;D Group"/>
            <consortium name="and Sequencing Platform"/>
            <person name="Di Palma F."/>
            <person name="Alfoldi J."/>
            <person name="Johnson J."/>
            <person name="Berlin A."/>
            <person name="Gnerre S."/>
            <person name="Jaffe D."/>
            <person name="MacCallum I."/>
            <person name="Young S."/>
            <person name="Walker B.J."/>
            <person name="Lander E.S."/>
            <person name="Lindblad-Toh K."/>
        </authorList>
    </citation>
    <scope>NUCLEOTIDE SEQUENCE [LARGE SCALE GENOMIC DNA]</scope>
</reference>
<dbReference type="STRING" id="7918.ENSLOCP00000020209"/>
<dbReference type="SUPFAM" id="SSF47266">
    <property type="entry name" value="4-helical cytokines"/>
    <property type="match status" value="1"/>
</dbReference>
<evidence type="ECO:0000256" key="23">
    <source>
        <dbReference type="ARBA" id="ARBA00033123"/>
    </source>
</evidence>
<evidence type="ECO:0000256" key="18">
    <source>
        <dbReference type="ARBA" id="ARBA00023180"/>
    </source>
</evidence>
<dbReference type="InterPro" id="IPR003452">
    <property type="entry name" value="SCF"/>
</dbReference>
<evidence type="ECO:0000313" key="27">
    <source>
        <dbReference type="Ensembl" id="ENSLOCP00000020209.1"/>
    </source>
</evidence>
<dbReference type="PANTHER" id="PTHR11574">
    <property type="entry name" value="KIT LIGAND"/>
    <property type="match status" value="1"/>
</dbReference>
<evidence type="ECO:0000256" key="17">
    <source>
        <dbReference type="ARBA" id="ARBA00023157"/>
    </source>
</evidence>
<dbReference type="GeneID" id="102682646"/>
<dbReference type="GO" id="GO:0005576">
    <property type="term" value="C:extracellular region"/>
    <property type="evidence" value="ECO:0007669"/>
    <property type="project" value="UniProtKB-SubCell"/>
</dbReference>
<dbReference type="PANTHER" id="PTHR11574:SF0">
    <property type="entry name" value="KIT LIGAND"/>
    <property type="match status" value="1"/>
</dbReference>
<evidence type="ECO:0000256" key="14">
    <source>
        <dbReference type="ARBA" id="ARBA00022989"/>
    </source>
</evidence>
<keyword evidence="15" id="KW-0339">Growth factor</keyword>
<keyword evidence="19" id="KW-0206">Cytoskeleton</keyword>
<dbReference type="Proteomes" id="UP000018468">
    <property type="component" value="Linkage group LG8"/>
</dbReference>
<keyword evidence="10" id="KW-0964">Secreted</keyword>
<dbReference type="InterPro" id="IPR009079">
    <property type="entry name" value="4_helix_cytokine-like_core"/>
</dbReference>
<name>W5NHV0_LEPOC</name>
<sequence length="274" mass="31716">MKKAKIWITAFICYLFLCITFVERACGLGSPITDDVNVIPLLKQNIPKDYKIHVRYIPRPEAVNDMCWVQLNIYYLEKSLSNLTKQFGNISSNKENISLLTHMMQNMRLEYTDKVFLEFKMREFDCHYKEDKLLTENYFDYVTDIFDTYRQHENEHLSDTCDSPPCPTTTREPTTVTTGSTIITGTIRTTACTAAANCTPDKQTSDESGVKDKMQFLYLLITIPLCGLVLLAMWKVRSRRRRSFPGNISNGRLQREEEVDSTSEEIEKLKTIQV</sequence>
<dbReference type="GO" id="GO:0005125">
    <property type="term" value="F:cytokine activity"/>
    <property type="evidence" value="ECO:0000318"/>
    <property type="project" value="GO_Central"/>
</dbReference>
<dbReference type="RefSeq" id="XP_015208226.1">
    <property type="nucleotide sequence ID" value="XM_015352740.2"/>
</dbReference>
<evidence type="ECO:0000256" key="5">
    <source>
        <dbReference type="ARBA" id="ARBA00004613"/>
    </source>
</evidence>
<dbReference type="Pfam" id="PF02404">
    <property type="entry name" value="SCF"/>
    <property type="match status" value="1"/>
</dbReference>
<evidence type="ECO:0000256" key="20">
    <source>
        <dbReference type="ARBA" id="ARBA00023273"/>
    </source>
</evidence>
<keyword evidence="8" id="KW-1003">Cell membrane</keyword>
<evidence type="ECO:0000256" key="3">
    <source>
        <dbReference type="ARBA" id="ARBA00004486"/>
    </source>
</evidence>
<keyword evidence="13" id="KW-0130">Cell adhesion</keyword>
<comment type="subcellular location">
    <subcellularLocation>
        <location evidence="2">Cell membrane</location>
        <topology evidence="2">Single-pass type I membrane protein</topology>
    </subcellularLocation>
    <subcellularLocation>
        <location evidence="3">Cell projection</location>
        <location evidence="3">Filopodium</location>
    </subcellularLocation>
    <subcellularLocation>
        <location evidence="4">Cell projection</location>
        <location evidence="4">Lamellipodium</location>
    </subcellularLocation>
    <subcellularLocation>
        <location evidence="1">Cytoplasm</location>
        <location evidence="1">Cytoskeleton</location>
    </subcellularLocation>
    <subcellularLocation>
        <location evidence="5">Secreted</location>
    </subcellularLocation>
</comment>
<feature type="transmembrane region" description="Helical" evidence="25">
    <location>
        <begin position="216"/>
        <end position="234"/>
    </location>
</feature>
<feature type="region of interest" description="Disordered" evidence="24">
    <location>
        <begin position="156"/>
        <end position="175"/>
    </location>
</feature>
<dbReference type="GO" id="GO:0005173">
    <property type="term" value="F:stem cell factor receptor binding"/>
    <property type="evidence" value="ECO:0000318"/>
    <property type="project" value="GO_Central"/>
</dbReference>
<dbReference type="OMA" id="EEAGMCW"/>
<keyword evidence="17" id="KW-1015">Disulfide bond</keyword>
<dbReference type="Ensembl" id="ENSLOCT00000020243.1">
    <property type="protein sequence ID" value="ENSLOCP00000020209.1"/>
    <property type="gene ID" value="ENSLOCG00000016368.1"/>
</dbReference>
<evidence type="ECO:0000256" key="1">
    <source>
        <dbReference type="ARBA" id="ARBA00004245"/>
    </source>
</evidence>
<dbReference type="InParanoid" id="W5NHV0"/>
<evidence type="ECO:0000256" key="6">
    <source>
        <dbReference type="ARBA" id="ARBA00010419"/>
    </source>
</evidence>
<evidence type="ECO:0000256" key="25">
    <source>
        <dbReference type="SAM" id="Phobius"/>
    </source>
</evidence>
<evidence type="ECO:0000256" key="4">
    <source>
        <dbReference type="ARBA" id="ARBA00004510"/>
    </source>
</evidence>
<evidence type="ECO:0000256" key="15">
    <source>
        <dbReference type="ARBA" id="ARBA00023030"/>
    </source>
</evidence>
<evidence type="ECO:0000256" key="19">
    <source>
        <dbReference type="ARBA" id="ARBA00023212"/>
    </source>
</evidence>
<keyword evidence="16 25" id="KW-0472">Membrane</keyword>
<reference evidence="27" key="2">
    <citation type="submission" date="2025-08" db="UniProtKB">
        <authorList>
            <consortium name="Ensembl"/>
        </authorList>
    </citation>
    <scope>IDENTIFICATION</scope>
</reference>
<dbReference type="GO" id="GO:0007155">
    <property type="term" value="P:cell adhesion"/>
    <property type="evidence" value="ECO:0007669"/>
    <property type="project" value="UniProtKB-KW"/>
</dbReference>
<dbReference type="KEGG" id="loc:102682646"/>
<feature type="signal peptide" evidence="26">
    <location>
        <begin position="1"/>
        <end position="27"/>
    </location>
</feature>
<dbReference type="OrthoDB" id="8445223at2759"/>
<dbReference type="GO" id="GO:0030175">
    <property type="term" value="C:filopodium"/>
    <property type="evidence" value="ECO:0007669"/>
    <property type="project" value="UniProtKB-SubCell"/>
</dbReference>
<dbReference type="eggNOG" id="ENOG502QTGT">
    <property type="taxonomic scope" value="Eukaryota"/>
</dbReference>
<keyword evidence="28" id="KW-1185">Reference proteome</keyword>
<keyword evidence="11 25" id="KW-0812">Transmembrane</keyword>
<evidence type="ECO:0000256" key="24">
    <source>
        <dbReference type="SAM" id="MobiDB-lite"/>
    </source>
</evidence>
<dbReference type="Bgee" id="ENSLOCG00000016368">
    <property type="expression patterns" value="Expressed in zone of skin and 12 other cell types or tissues"/>
</dbReference>
<organism evidence="27 28">
    <name type="scientific">Lepisosteus oculatus</name>
    <name type="common">Spotted gar</name>
    <dbReference type="NCBI Taxonomy" id="7918"/>
    <lineage>
        <taxon>Eukaryota</taxon>
        <taxon>Metazoa</taxon>
        <taxon>Chordata</taxon>
        <taxon>Craniata</taxon>
        <taxon>Vertebrata</taxon>
        <taxon>Euteleostomi</taxon>
        <taxon>Actinopterygii</taxon>
        <taxon>Neopterygii</taxon>
        <taxon>Holostei</taxon>
        <taxon>Semionotiformes</taxon>
        <taxon>Lepisosteidae</taxon>
        <taxon>Lepisosteus</taxon>
    </lineage>
</organism>
<feature type="compositionally biased region" description="Low complexity" evidence="24">
    <location>
        <begin position="160"/>
        <end position="175"/>
    </location>
</feature>
<evidence type="ECO:0000256" key="11">
    <source>
        <dbReference type="ARBA" id="ARBA00022692"/>
    </source>
</evidence>
<evidence type="ECO:0000256" key="9">
    <source>
        <dbReference type="ARBA" id="ARBA00022490"/>
    </source>
</evidence>
<dbReference type="GO" id="GO:0030027">
    <property type="term" value="C:lamellipodium"/>
    <property type="evidence" value="ECO:0007669"/>
    <property type="project" value="UniProtKB-SubCell"/>
</dbReference>
<evidence type="ECO:0000256" key="7">
    <source>
        <dbReference type="ARBA" id="ARBA00017304"/>
    </source>
</evidence>
<dbReference type="GeneTree" id="ENSGT00390000018272"/>
<evidence type="ECO:0000256" key="8">
    <source>
        <dbReference type="ARBA" id="ARBA00022475"/>
    </source>
</evidence>
<keyword evidence="14 25" id="KW-1133">Transmembrane helix</keyword>
<dbReference type="EMBL" id="AHAT01008647">
    <property type="status" value="NOT_ANNOTATED_CDS"/>
    <property type="molecule type" value="Genomic_DNA"/>
</dbReference>
<dbReference type="GO" id="GO:0005886">
    <property type="term" value="C:plasma membrane"/>
    <property type="evidence" value="ECO:0000318"/>
    <property type="project" value="GO_Central"/>
</dbReference>
<evidence type="ECO:0000256" key="16">
    <source>
        <dbReference type="ARBA" id="ARBA00023136"/>
    </source>
</evidence>
<evidence type="ECO:0000256" key="26">
    <source>
        <dbReference type="SAM" id="SignalP"/>
    </source>
</evidence>
<dbReference type="CTD" id="553179"/>
<keyword evidence="18" id="KW-0325">Glycoprotein</keyword>
<evidence type="ECO:0000256" key="22">
    <source>
        <dbReference type="ARBA" id="ARBA00032898"/>
    </source>
</evidence>
<evidence type="ECO:0000256" key="2">
    <source>
        <dbReference type="ARBA" id="ARBA00004251"/>
    </source>
</evidence>
<proteinExistence type="inferred from homology"/>
<dbReference type="Gene3D" id="1.20.1250.10">
    <property type="match status" value="1"/>
</dbReference>
<dbReference type="FunFam" id="1.20.1250.10:FF:000048">
    <property type="entry name" value="Kit ligand b"/>
    <property type="match status" value="1"/>
</dbReference>
<reference evidence="27" key="3">
    <citation type="submission" date="2025-09" db="UniProtKB">
        <authorList>
            <consortium name="Ensembl"/>
        </authorList>
    </citation>
    <scope>IDENTIFICATION</scope>
</reference>
<keyword evidence="9" id="KW-0963">Cytoplasm</keyword>
<comment type="similarity">
    <text evidence="6">Belongs to the SCF family.</text>
</comment>
<dbReference type="AlphaFoldDB" id="W5NHV0"/>
<keyword evidence="20" id="KW-0966">Cell projection</keyword>
<accession>W5NHV0</accession>